<comment type="caution">
    <text evidence="3">The sequence shown here is derived from an EMBL/GenBank/DDBJ whole genome shotgun (WGS) entry which is preliminary data.</text>
</comment>
<keyword evidence="4" id="KW-1185">Reference proteome</keyword>
<dbReference type="NCBIfam" id="TIGR00696">
    <property type="entry name" value="wecG_tagA_cpsF"/>
    <property type="match status" value="1"/>
</dbReference>
<evidence type="ECO:0000256" key="2">
    <source>
        <dbReference type="ARBA" id="ARBA00022679"/>
    </source>
</evidence>
<sequence length="262" mass="28700">MATIAHRTSLPAAVAGLRPTRPVFLDLPFDRLNLEQTLAALLAVPAGERFRYLVTPNVDHMLRITQDAEVGKLYREAWLCINDSRVLNLLARSHGVDLPAVPGSDLVAALLTHPSLDKASPILIVGGGETLVEEVRARTGLTDVSQICPPMGLRRNPAALAATVEAIEAVLARFVILAVGSPQQEMLAHALARRGKATGVGLCIGAGLEFLVGARRRAPSFFRATNLEWLFRLACEPRRLGRRYLMDGPRIFRIVWERRPAR</sequence>
<organism evidence="3 4">
    <name type="scientific">Methylobacterium aerolatum</name>
    <dbReference type="NCBI Taxonomy" id="418708"/>
    <lineage>
        <taxon>Bacteria</taxon>
        <taxon>Pseudomonadati</taxon>
        <taxon>Pseudomonadota</taxon>
        <taxon>Alphaproteobacteria</taxon>
        <taxon>Hyphomicrobiales</taxon>
        <taxon>Methylobacteriaceae</taxon>
        <taxon>Methylobacterium</taxon>
    </lineage>
</organism>
<dbReference type="RefSeq" id="WP_238205098.1">
    <property type="nucleotide sequence ID" value="NZ_BPQE01000020.1"/>
</dbReference>
<evidence type="ECO:0000313" key="4">
    <source>
        <dbReference type="Proteomes" id="UP001231124"/>
    </source>
</evidence>
<keyword evidence="2" id="KW-0808">Transferase</keyword>
<proteinExistence type="predicted"/>
<dbReference type="PANTHER" id="PTHR34136">
    <property type="match status" value="1"/>
</dbReference>
<evidence type="ECO:0000256" key="1">
    <source>
        <dbReference type="ARBA" id="ARBA00022676"/>
    </source>
</evidence>
<dbReference type="PANTHER" id="PTHR34136:SF1">
    <property type="entry name" value="UDP-N-ACETYL-D-MANNOSAMINURONIC ACID TRANSFERASE"/>
    <property type="match status" value="1"/>
</dbReference>
<reference evidence="3 4" key="1">
    <citation type="submission" date="2023-07" db="EMBL/GenBank/DDBJ databases">
        <title>Genomic Encyclopedia of Type Strains, Phase IV (KMG-IV): sequencing the most valuable type-strain genomes for metagenomic binning, comparative biology and taxonomic classification.</title>
        <authorList>
            <person name="Goeker M."/>
        </authorList>
    </citation>
    <scope>NUCLEOTIDE SEQUENCE [LARGE SCALE GENOMIC DNA]</scope>
    <source>
        <strain evidence="3 4">DSM 19013</strain>
    </source>
</reference>
<accession>A0ABU0HTX7</accession>
<gene>
    <name evidence="3" type="ORF">QO012_000204</name>
</gene>
<evidence type="ECO:0000313" key="3">
    <source>
        <dbReference type="EMBL" id="MDQ0445726.1"/>
    </source>
</evidence>
<dbReference type="InterPro" id="IPR004629">
    <property type="entry name" value="WecG_TagA_CpsF"/>
</dbReference>
<dbReference type="EMBL" id="JAUSVP010000001">
    <property type="protein sequence ID" value="MDQ0445726.1"/>
    <property type="molecule type" value="Genomic_DNA"/>
</dbReference>
<dbReference type="CDD" id="cd06533">
    <property type="entry name" value="Glyco_transf_WecG_TagA"/>
    <property type="match status" value="1"/>
</dbReference>
<protein>
    <submittedName>
        <fullName evidence="3">Exopolysaccharide biosynthesis WecB/TagA/CpsF family protein</fullName>
    </submittedName>
</protein>
<dbReference type="Proteomes" id="UP001231124">
    <property type="component" value="Unassembled WGS sequence"/>
</dbReference>
<dbReference type="Pfam" id="PF03808">
    <property type="entry name" value="Glyco_tran_WecG"/>
    <property type="match status" value="1"/>
</dbReference>
<name>A0ABU0HTX7_9HYPH</name>
<keyword evidence="1" id="KW-0328">Glycosyltransferase</keyword>